<keyword evidence="3" id="KW-1185">Reference proteome</keyword>
<feature type="domain" description="N-acetyltransferase" evidence="1">
    <location>
        <begin position="138"/>
        <end position="280"/>
    </location>
</feature>
<dbReference type="CDD" id="cd04301">
    <property type="entry name" value="NAT_SF"/>
    <property type="match status" value="1"/>
</dbReference>
<dbReference type="PROSITE" id="PS51186">
    <property type="entry name" value="GNAT"/>
    <property type="match status" value="1"/>
</dbReference>
<dbReference type="Pfam" id="PF12746">
    <property type="entry name" value="GNAT_acetyltran"/>
    <property type="match status" value="1"/>
</dbReference>
<organism evidence="2 3">
    <name type="scientific">Granulimonas faecalis</name>
    <dbReference type="NCBI Taxonomy" id="2894155"/>
    <lineage>
        <taxon>Bacteria</taxon>
        <taxon>Bacillati</taxon>
        <taxon>Actinomycetota</taxon>
        <taxon>Coriobacteriia</taxon>
        <taxon>Coriobacteriales</taxon>
        <taxon>Kribbibacteriaceae</taxon>
        <taxon>Granulimonas</taxon>
    </lineage>
</organism>
<evidence type="ECO:0000313" key="2">
    <source>
        <dbReference type="EMBL" id="GJM55789.1"/>
    </source>
</evidence>
<dbReference type="InterPro" id="IPR027365">
    <property type="entry name" value="GNAT_acetyltra_YdfB-like"/>
</dbReference>
<sequence length="280" mass="30016">MHRVLTEKDRDLVLSYVAAEPEMSLFIAGDIETMGMEGQLCVWGLAKAASADKDLGAVILRYGDNFVVYSRDGDFDDAEAAVLIDRSMGGDAPGDVNGRADLVARLAPFFPANRLEPCTMASLREVNRDAVGPVPQGVELGLLKAEEVDAWLGLQGTIDEFSLHLDDASIYAERRARKLDELGAGLPCVVARDDRGQIVSTASVGAASSQGAMVIAVATDKAWRGRGLATAVVAELCDVCLRGGLEFMSLFFENPAAARIYRRLGFCDVGPYAMLRPSAR</sequence>
<dbReference type="InterPro" id="IPR016181">
    <property type="entry name" value="Acyl_CoA_acyltransferase"/>
</dbReference>
<dbReference type="GO" id="GO:0016747">
    <property type="term" value="F:acyltransferase activity, transferring groups other than amino-acyl groups"/>
    <property type="evidence" value="ECO:0007669"/>
    <property type="project" value="InterPro"/>
</dbReference>
<evidence type="ECO:0000313" key="3">
    <source>
        <dbReference type="Proteomes" id="UP001055025"/>
    </source>
</evidence>
<accession>A0AAV5B2Y8</accession>
<dbReference type="EMBL" id="BQKC01000001">
    <property type="protein sequence ID" value="GJM55789.1"/>
    <property type="molecule type" value="Genomic_DNA"/>
</dbReference>
<protein>
    <submittedName>
        <fullName evidence="2">N-acetyltransferase</fullName>
    </submittedName>
</protein>
<dbReference type="Proteomes" id="UP001055025">
    <property type="component" value="Unassembled WGS sequence"/>
</dbReference>
<comment type="caution">
    <text evidence="2">The sequence shown here is derived from an EMBL/GenBank/DDBJ whole genome shotgun (WGS) entry which is preliminary data.</text>
</comment>
<reference evidence="2" key="1">
    <citation type="journal article" date="2022" name="Int. J. Syst. Evol. Microbiol.">
        <title>Granulimonas faecalis gen. nov., sp. nov., and Leptogranulimonas caecicola gen. nov., sp. nov., novel lactate-producing Atopobiaceae bacteria isolated from mouse intestines, and an emended description of the family Atopobiaceae.</title>
        <authorList>
            <person name="Morinaga K."/>
            <person name="Kusada H."/>
            <person name="Sakamoto S."/>
            <person name="Murakami T."/>
            <person name="Toyoda A."/>
            <person name="Mori H."/>
            <person name="Meng X.Y."/>
            <person name="Takashino M."/>
            <person name="Murotomi K."/>
            <person name="Tamaki H."/>
        </authorList>
    </citation>
    <scope>NUCLEOTIDE SEQUENCE</scope>
    <source>
        <strain evidence="2">OPF53</strain>
    </source>
</reference>
<dbReference type="AlphaFoldDB" id="A0AAV5B2Y8"/>
<proteinExistence type="predicted"/>
<dbReference type="Gene3D" id="3.40.630.30">
    <property type="match status" value="1"/>
</dbReference>
<dbReference type="RefSeq" id="WP_135978358.1">
    <property type="nucleotide sequence ID" value="NZ_BQKC01000001.1"/>
</dbReference>
<gene>
    <name evidence="2" type="ORF">ATOP_14440</name>
</gene>
<dbReference type="SUPFAM" id="SSF55729">
    <property type="entry name" value="Acyl-CoA N-acyltransferases (Nat)"/>
    <property type="match status" value="1"/>
</dbReference>
<evidence type="ECO:0000259" key="1">
    <source>
        <dbReference type="PROSITE" id="PS51186"/>
    </source>
</evidence>
<dbReference type="InterPro" id="IPR000182">
    <property type="entry name" value="GNAT_dom"/>
</dbReference>
<name>A0AAV5B2Y8_9ACTN</name>